<feature type="region of interest" description="Disordered" evidence="4">
    <location>
        <begin position="416"/>
        <end position="443"/>
    </location>
</feature>
<feature type="region of interest" description="Disordered" evidence="4">
    <location>
        <begin position="1"/>
        <end position="21"/>
    </location>
</feature>
<reference evidence="7" key="1">
    <citation type="submission" date="2019-10" db="EMBL/GenBank/DDBJ databases">
        <title>Lacipirellula parvula gen. nov., sp. nov., representing a lineage of planctomycetes widespread in freshwater anoxic habitats, and description of the family Lacipirellulaceae.</title>
        <authorList>
            <person name="Dedysh S.N."/>
            <person name="Kulichevskaya I.S."/>
            <person name="Beletsky A.V."/>
            <person name="Rakitin A.L."/>
            <person name="Mardanov A.V."/>
            <person name="Ivanova A.A."/>
            <person name="Saltykova V.X."/>
            <person name="Rijpstra W.I.C."/>
            <person name="Sinninghe Damste J.S."/>
            <person name="Ravin N.V."/>
        </authorList>
    </citation>
    <scope>NUCLEOTIDE SEQUENCE [LARGE SCALE GENOMIC DNA]</scope>
    <source>
        <strain evidence="7">PX69</strain>
    </source>
</reference>
<sequence>MNLPPKHSPAMIDETRSLPSVDPATPPAVAAVPRPLDVAVLVEFDDMWGRNVLEAISCYARDAGWRLLVSPRDEQRRLRIPAKWRGDGVIVMLRERSLQEHIRKLDLPTVDVGATFLNDTACGRIATDDVDRARMAFEHFRSRQLVHFAYFSPADDRYPQQRGEEFRRVVEDERFSCSVYSPDPSVDANDYDAIGDWIAGLPKPVGIFAPDPFPARQLVEACHARKIDIPSEVAVLSGDEDELLCSMVLPEITSIELATHRIGFEACQMLASIIDGGAIPEKPLLIPPLRVCARRSTEAFAVDDPALAAVVKMIWEKASAGIQVRDLVRASSMSRRALELRFRRALGRTPAEEIRRVRLEIARQLIVTTSMSVGRIALATGFSSGPYLTHAFRRQFRVTPSALRVGLKFVSALPSRTKTPLRRPEAPAVPEAANRLPRTVPTK</sequence>
<dbReference type="Pfam" id="PF12833">
    <property type="entry name" value="HTH_18"/>
    <property type="match status" value="1"/>
</dbReference>
<dbReference type="PANTHER" id="PTHR30146">
    <property type="entry name" value="LACI-RELATED TRANSCRIPTIONAL REPRESSOR"/>
    <property type="match status" value="1"/>
</dbReference>
<dbReference type="InterPro" id="IPR054031">
    <property type="entry name" value="XylR_PBP1"/>
</dbReference>
<feature type="domain" description="HTH araC/xylS-type" evidence="5">
    <location>
        <begin position="308"/>
        <end position="406"/>
    </location>
</feature>
<evidence type="ECO:0000313" key="7">
    <source>
        <dbReference type="Proteomes" id="UP000326837"/>
    </source>
</evidence>
<dbReference type="Gene3D" id="1.10.10.60">
    <property type="entry name" value="Homeodomain-like"/>
    <property type="match status" value="1"/>
</dbReference>
<organism evidence="6 7">
    <name type="scientific">Lacipirellula parvula</name>
    <dbReference type="NCBI Taxonomy" id="2650471"/>
    <lineage>
        <taxon>Bacteria</taxon>
        <taxon>Pseudomonadati</taxon>
        <taxon>Planctomycetota</taxon>
        <taxon>Planctomycetia</taxon>
        <taxon>Pirellulales</taxon>
        <taxon>Lacipirellulaceae</taxon>
        <taxon>Lacipirellula</taxon>
    </lineage>
</organism>
<protein>
    <submittedName>
        <fullName evidence="6">Xylose operon regulatory protein</fullName>
    </submittedName>
</protein>
<keyword evidence="3" id="KW-0804">Transcription</keyword>
<dbReference type="SUPFAM" id="SSF53822">
    <property type="entry name" value="Periplasmic binding protein-like I"/>
    <property type="match status" value="1"/>
</dbReference>
<evidence type="ECO:0000256" key="4">
    <source>
        <dbReference type="SAM" id="MobiDB-lite"/>
    </source>
</evidence>
<evidence type="ECO:0000313" key="6">
    <source>
        <dbReference type="EMBL" id="BBO31167.1"/>
    </source>
</evidence>
<dbReference type="Pfam" id="PF13377">
    <property type="entry name" value="Peripla_BP_3"/>
    <property type="match status" value="1"/>
</dbReference>
<evidence type="ECO:0000256" key="3">
    <source>
        <dbReference type="ARBA" id="ARBA00023163"/>
    </source>
</evidence>
<evidence type="ECO:0000259" key="5">
    <source>
        <dbReference type="PROSITE" id="PS01124"/>
    </source>
</evidence>
<dbReference type="EMBL" id="AP021861">
    <property type="protein sequence ID" value="BBO31167.1"/>
    <property type="molecule type" value="Genomic_DNA"/>
</dbReference>
<dbReference type="InterPro" id="IPR028082">
    <property type="entry name" value="Peripla_BP_I"/>
</dbReference>
<dbReference type="CDD" id="cd01543">
    <property type="entry name" value="PBP1_XylR"/>
    <property type="match status" value="1"/>
</dbReference>
<keyword evidence="2" id="KW-0238">DNA-binding</keyword>
<dbReference type="InterPro" id="IPR046335">
    <property type="entry name" value="LacI/GalR-like_sensor"/>
</dbReference>
<dbReference type="PANTHER" id="PTHR30146:SF24">
    <property type="entry name" value="XYLOSE OPERON REGULATORY PROTEIN"/>
    <property type="match status" value="1"/>
</dbReference>
<dbReference type="Proteomes" id="UP000326837">
    <property type="component" value="Chromosome"/>
</dbReference>
<dbReference type="SMART" id="SM00342">
    <property type="entry name" value="HTH_ARAC"/>
    <property type="match status" value="1"/>
</dbReference>
<accession>A0A5K7X5P7</accession>
<evidence type="ECO:0000256" key="1">
    <source>
        <dbReference type="ARBA" id="ARBA00023015"/>
    </source>
</evidence>
<dbReference type="InterPro" id="IPR018060">
    <property type="entry name" value="HTH_AraC"/>
</dbReference>
<dbReference type="SUPFAM" id="SSF46689">
    <property type="entry name" value="Homeodomain-like"/>
    <property type="match status" value="1"/>
</dbReference>
<proteinExistence type="predicted"/>
<evidence type="ECO:0000256" key="2">
    <source>
        <dbReference type="ARBA" id="ARBA00023125"/>
    </source>
</evidence>
<gene>
    <name evidence="6" type="ORF">PLANPX_0779</name>
</gene>
<dbReference type="GO" id="GO:0003700">
    <property type="term" value="F:DNA-binding transcription factor activity"/>
    <property type="evidence" value="ECO:0007669"/>
    <property type="project" value="InterPro"/>
</dbReference>
<dbReference type="InterPro" id="IPR009057">
    <property type="entry name" value="Homeodomain-like_sf"/>
</dbReference>
<keyword evidence="7" id="KW-1185">Reference proteome</keyword>
<dbReference type="Pfam" id="PF22177">
    <property type="entry name" value="PBP1_XylR"/>
    <property type="match status" value="1"/>
</dbReference>
<dbReference type="PROSITE" id="PS01124">
    <property type="entry name" value="HTH_ARAC_FAMILY_2"/>
    <property type="match status" value="1"/>
</dbReference>
<dbReference type="Gene3D" id="3.40.50.2300">
    <property type="match status" value="2"/>
</dbReference>
<dbReference type="PROSITE" id="PS00041">
    <property type="entry name" value="HTH_ARAC_FAMILY_1"/>
    <property type="match status" value="1"/>
</dbReference>
<dbReference type="AlphaFoldDB" id="A0A5K7X5P7"/>
<keyword evidence="1" id="KW-0805">Transcription regulation</keyword>
<dbReference type="InterPro" id="IPR018062">
    <property type="entry name" value="HTH_AraC-typ_CS"/>
</dbReference>
<dbReference type="KEGG" id="lpav:PLANPX_0779"/>
<name>A0A5K7X5P7_9BACT</name>
<dbReference type="GO" id="GO:0000976">
    <property type="term" value="F:transcription cis-regulatory region binding"/>
    <property type="evidence" value="ECO:0007669"/>
    <property type="project" value="TreeGrafter"/>
</dbReference>